<reference evidence="2" key="1">
    <citation type="submission" date="2022-10" db="EMBL/GenBank/DDBJ databases">
        <title>The complete genomes of actinobacterial strains from the NBC collection.</title>
        <authorList>
            <person name="Joergensen T.S."/>
            <person name="Alvarez Arevalo M."/>
            <person name="Sterndorff E.B."/>
            <person name="Faurdal D."/>
            <person name="Vuksanovic O."/>
            <person name="Mourched A.-S."/>
            <person name="Charusanti P."/>
            <person name="Shaw S."/>
            <person name="Blin K."/>
            <person name="Weber T."/>
        </authorList>
    </citation>
    <scope>NUCLEOTIDE SEQUENCE</scope>
    <source>
        <strain evidence="2">NBC_00303</strain>
    </source>
</reference>
<feature type="region of interest" description="Disordered" evidence="1">
    <location>
        <begin position="54"/>
        <end position="84"/>
    </location>
</feature>
<feature type="compositionally biased region" description="Basic and acidic residues" evidence="1">
    <location>
        <begin position="54"/>
        <end position="63"/>
    </location>
</feature>
<organism evidence="2 3">
    <name type="scientific">Streptomyces erythrochromogenes</name>
    <dbReference type="NCBI Taxonomy" id="285574"/>
    <lineage>
        <taxon>Bacteria</taxon>
        <taxon>Bacillati</taxon>
        <taxon>Actinomycetota</taxon>
        <taxon>Actinomycetes</taxon>
        <taxon>Kitasatosporales</taxon>
        <taxon>Streptomycetaceae</taxon>
        <taxon>Streptomyces</taxon>
    </lineage>
</organism>
<evidence type="ECO:0000313" key="3">
    <source>
        <dbReference type="Proteomes" id="UP001432312"/>
    </source>
</evidence>
<evidence type="ECO:0000313" key="2">
    <source>
        <dbReference type="EMBL" id="WUN81542.1"/>
    </source>
</evidence>
<accession>A0ABZ1QGV1</accession>
<sequence length="84" mass="8850">MAGDSIVSVLFTIGRQLAAETIGTDLLVRIAADDGSEQAVRYHWDGHRMTVVNDERRLRKSGPDCDAEGTGAASPPAGGGRKTP</sequence>
<protein>
    <submittedName>
        <fullName evidence="2">Uncharacterized protein</fullName>
    </submittedName>
</protein>
<dbReference type="RefSeq" id="WP_328740077.1">
    <property type="nucleotide sequence ID" value="NZ_CP108036.1"/>
</dbReference>
<evidence type="ECO:0000256" key="1">
    <source>
        <dbReference type="SAM" id="MobiDB-lite"/>
    </source>
</evidence>
<keyword evidence="3" id="KW-1185">Reference proteome</keyword>
<proteinExistence type="predicted"/>
<dbReference type="Proteomes" id="UP001432312">
    <property type="component" value="Chromosome"/>
</dbReference>
<gene>
    <name evidence="2" type="ORF">OHA91_25390</name>
</gene>
<name>A0ABZ1QGV1_9ACTN</name>
<dbReference type="GeneID" id="95499444"/>
<dbReference type="EMBL" id="CP108036">
    <property type="protein sequence ID" value="WUN81542.1"/>
    <property type="molecule type" value="Genomic_DNA"/>
</dbReference>